<evidence type="ECO:0000256" key="2">
    <source>
        <dbReference type="SAM" id="MobiDB-lite"/>
    </source>
</evidence>
<feature type="region of interest" description="Disordered" evidence="2">
    <location>
        <begin position="493"/>
        <end position="528"/>
    </location>
</feature>
<feature type="region of interest" description="Disordered" evidence="2">
    <location>
        <begin position="383"/>
        <end position="405"/>
    </location>
</feature>
<organism evidence="3">
    <name type="scientific">Melanopsichium pennsylvanicum 4</name>
    <dbReference type="NCBI Taxonomy" id="1398559"/>
    <lineage>
        <taxon>Eukaryota</taxon>
        <taxon>Fungi</taxon>
        <taxon>Dikarya</taxon>
        <taxon>Basidiomycota</taxon>
        <taxon>Ustilaginomycotina</taxon>
        <taxon>Ustilaginomycetes</taxon>
        <taxon>Ustilaginales</taxon>
        <taxon>Ustilaginaceae</taxon>
        <taxon>Melanopsichium</taxon>
    </lineage>
</organism>
<evidence type="ECO:0000313" key="3">
    <source>
        <dbReference type="EMBL" id="CDI56136.1"/>
    </source>
</evidence>
<evidence type="ECO:0000256" key="1">
    <source>
        <dbReference type="SAM" id="Coils"/>
    </source>
</evidence>
<keyword evidence="1" id="KW-0175">Coiled coil</keyword>
<protein>
    <submittedName>
        <fullName evidence="3">Uncharacterized protein</fullName>
    </submittedName>
</protein>
<dbReference type="EMBL" id="HG529677">
    <property type="protein sequence ID" value="CDI56136.1"/>
    <property type="molecule type" value="Genomic_DNA"/>
</dbReference>
<accession>A0A077RA04</accession>
<reference evidence="3" key="1">
    <citation type="journal article" date="2014" name="Genome Biol. Evol.">
        <title>Gene Loss Rather Than Gene Gain Is Associated with a Host Jump from Monocots to Dicots in the Smut Fungus Melanopsichium pennsylvanicum.</title>
        <authorList>
            <person name="Sharma R."/>
            <person name="Mishra B."/>
            <person name="Runge F."/>
            <person name="Thines M."/>
        </authorList>
    </citation>
    <scope>NUCLEOTIDE SEQUENCE</scope>
    <source>
        <strain evidence="3">4</strain>
    </source>
</reference>
<proteinExistence type="predicted"/>
<sequence length="528" mass="58501">MIKLYPSDDDDLSTYLSGQQTWQMTIIGHDGVALTHANPEYIDRKQLLNDLMDFNTAIQGYLMALHGANLSLVPKARGCVRNLIVNLTKDKPIHLDSSLMSAMDALENAASEFNNMLNDLARRKRRNVRTQLDLDKQKLELGAKKQEAEEKLRQAEAKFAQAERTAQEVSKREEDTNRLAQAAAERWESCRQKDTELFTKQRELNAQARKSELQTQLKLANVKATTEAQVGAMRKKLQEAQSACAAADLERKAANQKSCDLADQLRTLQERLKNKKTPAHPGASRAKVSDTAAIQQRRIRALEARVQAQDAQLKKLGIVTPNRDIDRKSSTMTKNGSPQMYVDLTRSSSPASFDVMDYSPVTPRDAVQLASPRSESVTAAILASSDAAASSPTRHGKGKKRARSTFSIEPERLDDEMDEALFPMPGGIDIVQNSGDLKQITIPSTTFFPNTNNGGQACTSNCFKATSSAESGADKDSKVKNVIKRKSTLEINRKDDSTGTNSISPKHYDWLNKNNGITLGPKRRSKAW</sequence>
<feature type="coiled-coil region" evidence="1">
    <location>
        <begin position="223"/>
        <end position="257"/>
    </location>
</feature>
<dbReference type="AlphaFoldDB" id="A0A077RA04"/>
<feature type="coiled-coil region" evidence="1">
    <location>
        <begin position="103"/>
        <end position="172"/>
    </location>
</feature>
<feature type="compositionally biased region" description="Basic residues" evidence="2">
    <location>
        <begin position="394"/>
        <end position="403"/>
    </location>
</feature>
<name>A0A077RA04_9BASI</name>